<dbReference type="AlphaFoldDB" id="A0A914YWE3"/>
<organism evidence="4 5">
    <name type="scientific">Panagrolaimus superbus</name>
    <dbReference type="NCBI Taxonomy" id="310955"/>
    <lineage>
        <taxon>Eukaryota</taxon>
        <taxon>Metazoa</taxon>
        <taxon>Ecdysozoa</taxon>
        <taxon>Nematoda</taxon>
        <taxon>Chromadorea</taxon>
        <taxon>Rhabditida</taxon>
        <taxon>Tylenchina</taxon>
        <taxon>Panagrolaimomorpha</taxon>
        <taxon>Panagrolaimoidea</taxon>
        <taxon>Panagrolaimidae</taxon>
        <taxon>Panagrolaimus</taxon>
    </lineage>
</organism>
<proteinExistence type="predicted"/>
<name>A0A914YWE3_9BILA</name>
<evidence type="ECO:0000256" key="3">
    <source>
        <dbReference type="SAM" id="SignalP"/>
    </source>
</evidence>
<dbReference type="SMART" id="SM00192">
    <property type="entry name" value="LDLa"/>
    <property type="match status" value="1"/>
</dbReference>
<dbReference type="Gene3D" id="4.10.400.10">
    <property type="entry name" value="Low-density Lipoprotein Receptor"/>
    <property type="match status" value="1"/>
</dbReference>
<feature type="chain" id="PRO_5037908649" evidence="3">
    <location>
        <begin position="20"/>
        <end position="74"/>
    </location>
</feature>
<protein>
    <submittedName>
        <fullName evidence="5">Uncharacterized protein</fullName>
    </submittedName>
</protein>
<dbReference type="InterPro" id="IPR002172">
    <property type="entry name" value="LDrepeatLR_classA_rpt"/>
</dbReference>
<dbReference type="InterPro" id="IPR023415">
    <property type="entry name" value="LDLR_class-A_CS"/>
</dbReference>
<dbReference type="InterPro" id="IPR036055">
    <property type="entry name" value="LDL_receptor-like_sf"/>
</dbReference>
<keyword evidence="1 2" id="KW-1015">Disulfide bond</keyword>
<feature type="disulfide bond" evidence="2">
    <location>
        <begin position="55"/>
        <end position="70"/>
    </location>
</feature>
<evidence type="ECO:0000313" key="5">
    <source>
        <dbReference type="WBParaSite" id="PSU_v2.g2402.t1"/>
    </source>
</evidence>
<dbReference type="Proteomes" id="UP000887577">
    <property type="component" value="Unplaced"/>
</dbReference>
<evidence type="ECO:0000256" key="1">
    <source>
        <dbReference type="ARBA" id="ARBA00023157"/>
    </source>
</evidence>
<dbReference type="CDD" id="cd00112">
    <property type="entry name" value="LDLa"/>
    <property type="match status" value="1"/>
</dbReference>
<evidence type="ECO:0000256" key="2">
    <source>
        <dbReference type="PROSITE-ProRule" id="PRU00124"/>
    </source>
</evidence>
<sequence length="74" mass="8148">MRCAFIFLIALLFVSQALSAKTAGRVAHAGGPLCNPGTEFTCVDGYLCVLREYVCDGEQDCYDNSDELYCSRKK</sequence>
<accession>A0A914YWE3</accession>
<dbReference type="WBParaSite" id="PSU_v2.g2402.t1">
    <property type="protein sequence ID" value="PSU_v2.g2402.t1"/>
    <property type="gene ID" value="PSU_v2.g2402"/>
</dbReference>
<reference evidence="5" key="1">
    <citation type="submission" date="2022-11" db="UniProtKB">
        <authorList>
            <consortium name="WormBaseParasite"/>
        </authorList>
    </citation>
    <scope>IDENTIFICATION</scope>
</reference>
<keyword evidence="4" id="KW-1185">Reference proteome</keyword>
<dbReference type="SUPFAM" id="SSF57424">
    <property type="entry name" value="LDL receptor-like module"/>
    <property type="match status" value="1"/>
</dbReference>
<dbReference type="Pfam" id="PF00057">
    <property type="entry name" value="Ldl_recept_a"/>
    <property type="match status" value="1"/>
</dbReference>
<comment type="caution">
    <text evidence="2">Lacks conserved residue(s) required for the propagation of feature annotation.</text>
</comment>
<evidence type="ECO:0000313" key="4">
    <source>
        <dbReference type="Proteomes" id="UP000887577"/>
    </source>
</evidence>
<dbReference type="PROSITE" id="PS01209">
    <property type="entry name" value="LDLRA_1"/>
    <property type="match status" value="1"/>
</dbReference>
<keyword evidence="3" id="KW-0732">Signal</keyword>
<dbReference type="PROSITE" id="PS50068">
    <property type="entry name" value="LDLRA_2"/>
    <property type="match status" value="1"/>
</dbReference>
<feature type="signal peptide" evidence="3">
    <location>
        <begin position="1"/>
        <end position="19"/>
    </location>
</feature>